<protein>
    <submittedName>
        <fullName evidence="1">Methyltransferase type 12</fullName>
    </submittedName>
</protein>
<dbReference type="GO" id="GO:0032259">
    <property type="term" value="P:methylation"/>
    <property type="evidence" value="ECO:0007669"/>
    <property type="project" value="UniProtKB-KW"/>
</dbReference>
<dbReference type="AlphaFoldDB" id="D4HSG6"/>
<dbReference type="InterPro" id="IPR029063">
    <property type="entry name" value="SAM-dependent_MTases_sf"/>
</dbReference>
<keyword evidence="1" id="KW-0489">Methyltransferase</keyword>
<dbReference type="EMBL" id="FJ976886">
    <property type="protein sequence ID" value="ADC93849.1"/>
    <property type="molecule type" value="Genomic_DNA"/>
</dbReference>
<proteinExistence type="predicted"/>
<dbReference type="GO" id="GO:0008168">
    <property type="term" value="F:methyltransferase activity"/>
    <property type="evidence" value="ECO:0007669"/>
    <property type="project" value="UniProtKB-KW"/>
</dbReference>
<reference evidence="1" key="1">
    <citation type="submission" date="2009-04" db="EMBL/GenBank/DDBJ databases">
        <authorList>
            <person name="Cai C."/>
            <person name="Zhu Y."/>
            <person name="Zhong Y."/>
            <person name="Xin X."/>
            <person name="Jiang X.-G."/>
            <person name="He P."/>
            <person name="Qin J.-H."/>
            <person name="Zhao G.-P."/>
            <person name="Guo X.-K."/>
        </authorList>
    </citation>
    <scope>NUCLEOTIDE SEQUENCE</scope>
    <source>
        <strain evidence="1">Gui44</strain>
    </source>
</reference>
<keyword evidence="1" id="KW-0808">Transferase</keyword>
<sequence length="372" mass="43650">MEISFVDFYNKNNISPVRQNITDLEKHYYRRESLYISLGVLPGYINNKKVIEFGPGSGHNAVYTVSLSPKLYTLVDGSKVGFEATKERFRDQNNIEVIHTLFQDFNTEIKYELVIAEGCLPGQKEPLFLLDHICKFVEKNGIFLITTVGSVSYFTETLRRLIRDRFFSQNEPVEKQLKLLIPIYQPHLKTLLNMSRPVEDWILDSIIQPLQHVKLLSIPDVINHLDGRFEVLGSSPKFIEDWRWYKDINSKTKGYNQIALDSYYRKNLNFLDYRFRFIEHSKEFGMELEELCDETWTIMCSIEKSENNEGWNRLFENLSSIHDLILQPAPETAKALKEVMTWLKDGDLNNLLPRFSNWWGRGQQYLSLINNQ</sequence>
<evidence type="ECO:0000313" key="1">
    <source>
        <dbReference type="EMBL" id="ADC93849.1"/>
    </source>
</evidence>
<dbReference type="RefSeq" id="WP_000406134.1">
    <property type="nucleotide sequence ID" value="NZ_CP044509.1"/>
</dbReference>
<name>D4HSG6_LEPIR</name>
<dbReference type="SUPFAM" id="SSF53335">
    <property type="entry name" value="S-adenosyl-L-methionine-dependent methyltransferases"/>
    <property type="match status" value="1"/>
</dbReference>
<accession>D4HSG6</accession>
<organism evidence="1">
    <name type="scientific">Leptospira interrogans serovar Canicola</name>
    <dbReference type="NCBI Taxonomy" id="211880"/>
    <lineage>
        <taxon>Bacteria</taxon>
        <taxon>Pseudomonadati</taxon>
        <taxon>Spirochaetota</taxon>
        <taxon>Spirochaetia</taxon>
        <taxon>Leptospirales</taxon>
        <taxon>Leptospiraceae</taxon>
        <taxon>Leptospira</taxon>
    </lineage>
</organism>
<reference evidence="1" key="2">
    <citation type="journal article" date="2010" name="BMC Microbiol.">
        <title>Development of O-antigen gene cluster-specific PCRs for rapid typing six epidemic serogroups of Leptospira in China.</title>
        <authorList>
            <person name="Cai C.S."/>
            <person name="Zhu Y.Z."/>
            <person name="Zhong Y."/>
            <person name="Xin X.F."/>
            <person name="Jiang X.G."/>
            <person name="Lou X.L."/>
            <person name="He P."/>
            <person name="Qin J.H."/>
            <person name="Zhao G.P."/>
            <person name="Wang S.Y."/>
            <person name="Guo X.K."/>
        </authorList>
    </citation>
    <scope>NUCLEOTIDE SEQUENCE</scope>
    <source>
        <strain evidence="1">Gui44</strain>
    </source>
</reference>
<dbReference type="Gene3D" id="3.40.50.150">
    <property type="entry name" value="Vaccinia Virus protein VP39"/>
    <property type="match status" value="1"/>
</dbReference>